<dbReference type="HOGENOM" id="CLU_2845214_0_0_14"/>
<protein>
    <submittedName>
        <fullName evidence="2">Uncharacterized protein</fullName>
    </submittedName>
</protein>
<dbReference type="RefSeq" id="WP_014849971.1">
    <property type="nucleotide sequence ID" value="NC_018149.1"/>
</dbReference>
<keyword evidence="1" id="KW-1133">Transmembrane helix</keyword>
<dbReference type="Proteomes" id="UP000009005">
    <property type="component" value="Chromosome"/>
</dbReference>
<dbReference type="AlphaFoldDB" id="I6YBB5"/>
<evidence type="ECO:0000313" key="2">
    <source>
        <dbReference type="EMBL" id="AFN65261.1"/>
    </source>
</evidence>
<dbReference type="KEGG" id="mwe:WEN_02370"/>
<dbReference type="PATRIC" id="fig|1197325.3.peg.509"/>
<keyword evidence="1" id="KW-0812">Transmembrane</keyword>
<evidence type="ECO:0000256" key="1">
    <source>
        <dbReference type="SAM" id="Phobius"/>
    </source>
</evidence>
<evidence type="ECO:0000313" key="3">
    <source>
        <dbReference type="Proteomes" id="UP000009005"/>
    </source>
</evidence>
<gene>
    <name evidence="2" type="ordered locus">WEN_02370</name>
</gene>
<feature type="transmembrane region" description="Helical" evidence="1">
    <location>
        <begin position="6"/>
        <end position="27"/>
    </location>
</feature>
<keyword evidence="3" id="KW-1185">Reference proteome</keyword>
<reference evidence="2 3" key="1">
    <citation type="journal article" date="2012" name="J. Bacteriol.">
        <title>Complete genome sequence of Mycoplasma wenyonii strain Massachusetts.</title>
        <authorList>
            <person name="Dos Santos A.P."/>
            <person name="Guimaraes A.M."/>
            <person name="do Nascimento N.C."/>
            <person name="Sanmiguel P.J."/>
            <person name="Messick J.B."/>
        </authorList>
    </citation>
    <scope>NUCLEOTIDE SEQUENCE [LARGE SCALE GENOMIC DNA]</scope>
    <source>
        <strain evidence="2 3">Massachusetts</strain>
    </source>
</reference>
<proteinExistence type="predicted"/>
<name>I6YBB5_MYCWM</name>
<accession>I6YBB5</accession>
<dbReference type="STRING" id="1197325.WEN_02370"/>
<sequence>MAFSIPVVKIVGGIIVSGLLVSTSLIIREMVRTSTKKAIDLEEVCHEEELEGEEGGKEICCLGLL</sequence>
<dbReference type="EMBL" id="CP003703">
    <property type="protein sequence ID" value="AFN65261.1"/>
    <property type="molecule type" value="Genomic_DNA"/>
</dbReference>
<organism evidence="2 3">
    <name type="scientific">Mycoplasma wenyonii (strain Massachusetts)</name>
    <name type="common">Eperythrozoon wenyonii</name>
    <dbReference type="NCBI Taxonomy" id="1197325"/>
    <lineage>
        <taxon>Bacteria</taxon>
        <taxon>Bacillati</taxon>
        <taxon>Mycoplasmatota</taxon>
        <taxon>Mollicutes</taxon>
        <taxon>Mycoplasmataceae</taxon>
        <taxon>Mycoplasma</taxon>
    </lineage>
</organism>
<keyword evidence="1" id="KW-0472">Membrane</keyword>